<evidence type="ECO:0000256" key="1">
    <source>
        <dbReference type="SAM" id="SignalP"/>
    </source>
</evidence>
<keyword evidence="1" id="KW-0732">Signal</keyword>
<evidence type="ECO:0000313" key="4">
    <source>
        <dbReference type="Proteomes" id="UP001501638"/>
    </source>
</evidence>
<gene>
    <name evidence="3" type="ORF">GCM10010405_26740</name>
</gene>
<sequence length="259" mass="27304">MTTETRRSTVRALAAAVLVVAVAVGTAGCADADDAEPEHRNFALGEGEETLTIDVDNSPLELVAADRKADRKEVRVTRWFAGYAYGGSTGATWSLKDGTLALGPDCRGPASCDIRHRVEVPHGVAVRVVSDNGDVTARGFRDALTVAADNGRVRVRDVAGPLDLSGDNGSVEATGVRSREVAAEVDNGGLQLALVEVPDRVKARGHNGSVTVELPRAAYRVNAKTDNGRVRVEVPRAEDGRRTVDVLGDNGDVTVRTAD</sequence>
<feature type="domain" description="DUF4097" evidence="2">
    <location>
        <begin position="128"/>
        <end position="252"/>
    </location>
</feature>
<keyword evidence="4" id="KW-1185">Reference proteome</keyword>
<dbReference type="Proteomes" id="UP001501638">
    <property type="component" value="Unassembled WGS sequence"/>
</dbReference>
<protein>
    <submittedName>
        <fullName evidence="3">DUF4097 family beta strand repeat-containing protein</fullName>
    </submittedName>
</protein>
<accession>A0ABN3JW04</accession>
<evidence type="ECO:0000313" key="3">
    <source>
        <dbReference type="EMBL" id="GAA2441956.1"/>
    </source>
</evidence>
<dbReference type="EMBL" id="BAAASZ010000020">
    <property type="protein sequence ID" value="GAA2441956.1"/>
    <property type="molecule type" value="Genomic_DNA"/>
</dbReference>
<dbReference type="Pfam" id="PF13349">
    <property type="entry name" value="DUF4097"/>
    <property type="match status" value="1"/>
</dbReference>
<evidence type="ECO:0000259" key="2">
    <source>
        <dbReference type="Pfam" id="PF13349"/>
    </source>
</evidence>
<reference evidence="3 4" key="1">
    <citation type="journal article" date="2019" name="Int. J. Syst. Evol. Microbiol.">
        <title>The Global Catalogue of Microorganisms (GCM) 10K type strain sequencing project: providing services to taxonomists for standard genome sequencing and annotation.</title>
        <authorList>
            <consortium name="The Broad Institute Genomics Platform"/>
            <consortium name="The Broad Institute Genome Sequencing Center for Infectious Disease"/>
            <person name="Wu L."/>
            <person name="Ma J."/>
        </authorList>
    </citation>
    <scope>NUCLEOTIDE SEQUENCE [LARGE SCALE GENOMIC DNA]</scope>
    <source>
        <strain evidence="3 4">JCM 6305</strain>
    </source>
</reference>
<comment type="caution">
    <text evidence="3">The sequence shown here is derived from an EMBL/GenBank/DDBJ whole genome shotgun (WGS) entry which is preliminary data.</text>
</comment>
<dbReference type="RefSeq" id="WP_344322504.1">
    <property type="nucleotide sequence ID" value="NZ_BAAASZ010000020.1"/>
</dbReference>
<organism evidence="3 4">
    <name type="scientific">Streptomyces macrosporus</name>
    <dbReference type="NCBI Taxonomy" id="44032"/>
    <lineage>
        <taxon>Bacteria</taxon>
        <taxon>Bacillati</taxon>
        <taxon>Actinomycetota</taxon>
        <taxon>Actinomycetes</taxon>
        <taxon>Kitasatosporales</taxon>
        <taxon>Streptomycetaceae</taxon>
        <taxon>Streptomyces</taxon>
    </lineage>
</organism>
<name>A0ABN3JW04_9ACTN</name>
<proteinExistence type="predicted"/>
<feature type="chain" id="PRO_5047355551" evidence="1">
    <location>
        <begin position="33"/>
        <end position="259"/>
    </location>
</feature>
<feature type="signal peptide" evidence="1">
    <location>
        <begin position="1"/>
        <end position="32"/>
    </location>
</feature>
<dbReference type="PROSITE" id="PS51318">
    <property type="entry name" value="TAT"/>
    <property type="match status" value="1"/>
</dbReference>
<dbReference type="PROSITE" id="PS51257">
    <property type="entry name" value="PROKAR_LIPOPROTEIN"/>
    <property type="match status" value="1"/>
</dbReference>
<dbReference type="InterPro" id="IPR025164">
    <property type="entry name" value="Toastrack_DUF4097"/>
</dbReference>
<dbReference type="InterPro" id="IPR006311">
    <property type="entry name" value="TAT_signal"/>
</dbReference>